<feature type="transmembrane region" description="Helical" evidence="2">
    <location>
        <begin position="51"/>
        <end position="72"/>
    </location>
</feature>
<feature type="compositionally biased region" description="Polar residues" evidence="1">
    <location>
        <begin position="7"/>
        <end position="19"/>
    </location>
</feature>
<feature type="region of interest" description="Disordered" evidence="1">
    <location>
        <begin position="1"/>
        <end position="24"/>
    </location>
</feature>
<dbReference type="EMBL" id="ML977219">
    <property type="protein sequence ID" value="KAF1980797.1"/>
    <property type="molecule type" value="Genomic_DNA"/>
</dbReference>
<sequence length="75" mass="8746">MSIRGCLSTSPVSQASPQTPDRRNLDSCVHVDVFSSFQSPKRRRKCRREETWIHAYTWILLHIMRVVNTVVFSRA</sequence>
<evidence type="ECO:0000256" key="2">
    <source>
        <dbReference type="SAM" id="Phobius"/>
    </source>
</evidence>
<evidence type="ECO:0000256" key="1">
    <source>
        <dbReference type="SAM" id="MobiDB-lite"/>
    </source>
</evidence>
<dbReference type="Proteomes" id="UP000800041">
    <property type="component" value="Unassembled WGS sequence"/>
</dbReference>
<accession>A0A6G1GJ76</accession>
<reference evidence="3" key="1">
    <citation type="journal article" date="2020" name="Stud. Mycol.">
        <title>101 Dothideomycetes genomes: a test case for predicting lifestyles and emergence of pathogens.</title>
        <authorList>
            <person name="Haridas S."/>
            <person name="Albert R."/>
            <person name="Binder M."/>
            <person name="Bloem J."/>
            <person name="Labutti K."/>
            <person name="Salamov A."/>
            <person name="Andreopoulos B."/>
            <person name="Baker S."/>
            <person name="Barry K."/>
            <person name="Bills G."/>
            <person name="Bluhm B."/>
            <person name="Cannon C."/>
            <person name="Castanera R."/>
            <person name="Culley D."/>
            <person name="Daum C."/>
            <person name="Ezra D."/>
            <person name="Gonzalez J."/>
            <person name="Henrissat B."/>
            <person name="Kuo A."/>
            <person name="Liang C."/>
            <person name="Lipzen A."/>
            <person name="Lutzoni F."/>
            <person name="Magnuson J."/>
            <person name="Mondo S."/>
            <person name="Nolan M."/>
            <person name="Ohm R."/>
            <person name="Pangilinan J."/>
            <person name="Park H.-J."/>
            <person name="Ramirez L."/>
            <person name="Alfaro M."/>
            <person name="Sun H."/>
            <person name="Tritt A."/>
            <person name="Yoshinaga Y."/>
            <person name="Zwiers L.-H."/>
            <person name="Turgeon B."/>
            <person name="Goodwin S."/>
            <person name="Spatafora J."/>
            <person name="Crous P."/>
            <person name="Grigoriev I."/>
        </authorList>
    </citation>
    <scope>NUCLEOTIDE SEQUENCE</scope>
    <source>
        <strain evidence="3">CBS 113979</strain>
    </source>
</reference>
<organism evidence="3 4">
    <name type="scientific">Aulographum hederae CBS 113979</name>
    <dbReference type="NCBI Taxonomy" id="1176131"/>
    <lineage>
        <taxon>Eukaryota</taxon>
        <taxon>Fungi</taxon>
        <taxon>Dikarya</taxon>
        <taxon>Ascomycota</taxon>
        <taxon>Pezizomycotina</taxon>
        <taxon>Dothideomycetes</taxon>
        <taxon>Pleosporomycetidae</taxon>
        <taxon>Aulographales</taxon>
        <taxon>Aulographaceae</taxon>
    </lineage>
</organism>
<proteinExistence type="predicted"/>
<keyword evidence="4" id="KW-1185">Reference proteome</keyword>
<protein>
    <submittedName>
        <fullName evidence="3">Uncharacterized protein</fullName>
    </submittedName>
</protein>
<name>A0A6G1GJ76_9PEZI</name>
<keyword evidence="2" id="KW-0812">Transmembrane</keyword>
<keyword evidence="2" id="KW-1133">Transmembrane helix</keyword>
<keyword evidence="2" id="KW-0472">Membrane</keyword>
<dbReference type="AlphaFoldDB" id="A0A6G1GJ76"/>
<evidence type="ECO:0000313" key="3">
    <source>
        <dbReference type="EMBL" id="KAF1980797.1"/>
    </source>
</evidence>
<gene>
    <name evidence="3" type="ORF">K402DRAFT_265813</name>
</gene>
<evidence type="ECO:0000313" key="4">
    <source>
        <dbReference type="Proteomes" id="UP000800041"/>
    </source>
</evidence>